<accession>A0A8R7QMG4</accession>
<dbReference type="Proteomes" id="UP000015106">
    <property type="component" value="Chromosome 6"/>
</dbReference>
<keyword evidence="3" id="KW-1185">Reference proteome</keyword>
<feature type="region of interest" description="Disordered" evidence="1">
    <location>
        <begin position="1"/>
        <end position="46"/>
    </location>
</feature>
<dbReference type="AlphaFoldDB" id="A0A8R7QMG4"/>
<dbReference type="Gramene" id="TuG1812G0600001913.01.T05">
    <property type="protein sequence ID" value="TuG1812G0600001913.01.T05"/>
    <property type="gene ID" value="TuG1812G0600001913.01"/>
</dbReference>
<reference evidence="2" key="2">
    <citation type="submission" date="2018-03" db="EMBL/GenBank/DDBJ databases">
        <title>The Triticum urartu genome reveals the dynamic nature of wheat genome evolution.</title>
        <authorList>
            <person name="Ling H."/>
            <person name="Ma B."/>
            <person name="Shi X."/>
            <person name="Liu H."/>
            <person name="Dong L."/>
            <person name="Sun H."/>
            <person name="Cao Y."/>
            <person name="Gao Q."/>
            <person name="Zheng S."/>
            <person name="Li Y."/>
            <person name="Yu Y."/>
            <person name="Du H."/>
            <person name="Qi M."/>
            <person name="Li Y."/>
            <person name="Yu H."/>
            <person name="Cui Y."/>
            <person name="Wang N."/>
            <person name="Chen C."/>
            <person name="Wu H."/>
            <person name="Zhao Y."/>
            <person name="Zhang J."/>
            <person name="Li Y."/>
            <person name="Zhou W."/>
            <person name="Zhang B."/>
            <person name="Hu W."/>
            <person name="Eijk M."/>
            <person name="Tang J."/>
            <person name="Witsenboer H."/>
            <person name="Zhao S."/>
            <person name="Li Z."/>
            <person name="Zhang A."/>
            <person name="Wang D."/>
            <person name="Liang C."/>
        </authorList>
    </citation>
    <scope>NUCLEOTIDE SEQUENCE [LARGE SCALE GENOMIC DNA]</scope>
    <source>
        <strain evidence="2">cv. G1812</strain>
    </source>
</reference>
<organism evidence="2 3">
    <name type="scientific">Triticum urartu</name>
    <name type="common">Red wild einkorn</name>
    <name type="synonym">Crithodium urartu</name>
    <dbReference type="NCBI Taxonomy" id="4572"/>
    <lineage>
        <taxon>Eukaryota</taxon>
        <taxon>Viridiplantae</taxon>
        <taxon>Streptophyta</taxon>
        <taxon>Embryophyta</taxon>
        <taxon>Tracheophyta</taxon>
        <taxon>Spermatophyta</taxon>
        <taxon>Magnoliopsida</taxon>
        <taxon>Liliopsida</taxon>
        <taxon>Poales</taxon>
        <taxon>Poaceae</taxon>
        <taxon>BOP clade</taxon>
        <taxon>Pooideae</taxon>
        <taxon>Triticodae</taxon>
        <taxon>Triticeae</taxon>
        <taxon>Triticinae</taxon>
        <taxon>Triticum</taxon>
    </lineage>
</organism>
<gene>
    <name evidence="2" type="primary">LOC125512342</name>
</gene>
<sequence length="64" mass="7256">MSRGMKRKTSAASAFPMQRSEVTKRFQTSCRDGRRQHLGPGDSLHLMDKGRSWRLVKHPSVGLC</sequence>
<evidence type="ECO:0000313" key="3">
    <source>
        <dbReference type="Proteomes" id="UP000015106"/>
    </source>
</evidence>
<reference evidence="2" key="3">
    <citation type="submission" date="2022-06" db="UniProtKB">
        <authorList>
            <consortium name="EnsemblPlants"/>
        </authorList>
    </citation>
    <scope>IDENTIFICATION</scope>
</reference>
<protein>
    <submittedName>
        <fullName evidence="2">Uncharacterized protein</fullName>
    </submittedName>
</protein>
<proteinExistence type="predicted"/>
<dbReference type="EnsemblPlants" id="TuG1812G0600001913.01.T05">
    <property type="protein sequence ID" value="TuG1812G0600001913.01.T05"/>
    <property type="gene ID" value="TuG1812G0600001913.01"/>
</dbReference>
<evidence type="ECO:0000256" key="1">
    <source>
        <dbReference type="SAM" id="MobiDB-lite"/>
    </source>
</evidence>
<evidence type="ECO:0000313" key="2">
    <source>
        <dbReference type="EnsemblPlants" id="TuG1812G0600001913.01.T05"/>
    </source>
</evidence>
<reference evidence="3" key="1">
    <citation type="journal article" date="2013" name="Nature">
        <title>Draft genome of the wheat A-genome progenitor Triticum urartu.</title>
        <authorList>
            <person name="Ling H.Q."/>
            <person name="Zhao S."/>
            <person name="Liu D."/>
            <person name="Wang J."/>
            <person name="Sun H."/>
            <person name="Zhang C."/>
            <person name="Fan H."/>
            <person name="Li D."/>
            <person name="Dong L."/>
            <person name="Tao Y."/>
            <person name="Gao C."/>
            <person name="Wu H."/>
            <person name="Li Y."/>
            <person name="Cui Y."/>
            <person name="Guo X."/>
            <person name="Zheng S."/>
            <person name="Wang B."/>
            <person name="Yu K."/>
            <person name="Liang Q."/>
            <person name="Yang W."/>
            <person name="Lou X."/>
            <person name="Chen J."/>
            <person name="Feng M."/>
            <person name="Jian J."/>
            <person name="Zhang X."/>
            <person name="Luo G."/>
            <person name="Jiang Y."/>
            <person name="Liu J."/>
            <person name="Wang Z."/>
            <person name="Sha Y."/>
            <person name="Zhang B."/>
            <person name="Wu H."/>
            <person name="Tang D."/>
            <person name="Shen Q."/>
            <person name="Xue P."/>
            <person name="Zou S."/>
            <person name="Wang X."/>
            <person name="Liu X."/>
            <person name="Wang F."/>
            <person name="Yang Y."/>
            <person name="An X."/>
            <person name="Dong Z."/>
            <person name="Zhang K."/>
            <person name="Zhang X."/>
            <person name="Luo M.C."/>
            <person name="Dvorak J."/>
            <person name="Tong Y."/>
            <person name="Wang J."/>
            <person name="Yang H."/>
            <person name="Li Z."/>
            <person name="Wang D."/>
            <person name="Zhang A."/>
            <person name="Wang J."/>
        </authorList>
    </citation>
    <scope>NUCLEOTIDE SEQUENCE</scope>
    <source>
        <strain evidence="3">cv. G1812</strain>
    </source>
</reference>
<name>A0A8R7QMG4_TRIUA</name>